<proteinExistence type="predicted"/>
<dbReference type="Pfam" id="PF04434">
    <property type="entry name" value="SWIM"/>
    <property type="match status" value="1"/>
</dbReference>
<name>A0A834H8G4_RHOSS</name>
<dbReference type="PROSITE" id="PS50158">
    <property type="entry name" value="ZF_CCHC"/>
    <property type="match status" value="1"/>
</dbReference>
<keyword evidence="9" id="KW-1185">Reference proteome</keyword>
<dbReference type="PANTHER" id="PTHR31973:SF187">
    <property type="entry name" value="MUTATOR TRANSPOSASE MUDRA PROTEIN"/>
    <property type="match status" value="1"/>
</dbReference>
<evidence type="ECO:0000256" key="1">
    <source>
        <dbReference type="ARBA" id="ARBA00022723"/>
    </source>
</evidence>
<dbReference type="InterPro" id="IPR007527">
    <property type="entry name" value="Znf_SWIM"/>
</dbReference>
<feature type="domain" description="SWIM-type" evidence="7">
    <location>
        <begin position="707"/>
        <end position="739"/>
    </location>
</feature>
<evidence type="ECO:0000256" key="5">
    <source>
        <dbReference type="SAM" id="MobiDB-lite"/>
    </source>
</evidence>
<evidence type="ECO:0000259" key="7">
    <source>
        <dbReference type="PROSITE" id="PS50966"/>
    </source>
</evidence>
<reference evidence="8" key="1">
    <citation type="submission" date="2019-11" db="EMBL/GenBank/DDBJ databases">
        <authorList>
            <person name="Liu Y."/>
            <person name="Hou J."/>
            <person name="Li T.-Q."/>
            <person name="Guan C.-H."/>
            <person name="Wu X."/>
            <person name="Wu H.-Z."/>
            <person name="Ling F."/>
            <person name="Zhang R."/>
            <person name="Shi X.-G."/>
            <person name="Ren J.-P."/>
            <person name="Chen E.-F."/>
            <person name="Sun J.-M."/>
        </authorList>
    </citation>
    <scope>NUCLEOTIDE SEQUENCE</scope>
    <source>
        <strain evidence="8">Adult_tree_wgs_1</strain>
        <tissue evidence="8">Leaves</tissue>
    </source>
</reference>
<dbReference type="AlphaFoldDB" id="A0A834H8G4"/>
<keyword evidence="3" id="KW-0862">Zinc</keyword>
<dbReference type="EMBL" id="WJXA01000005">
    <property type="protein sequence ID" value="KAF7143453.1"/>
    <property type="molecule type" value="Genomic_DNA"/>
</dbReference>
<organism evidence="8 9">
    <name type="scientific">Rhododendron simsii</name>
    <name type="common">Sims's rhododendron</name>
    <dbReference type="NCBI Taxonomy" id="118357"/>
    <lineage>
        <taxon>Eukaryota</taxon>
        <taxon>Viridiplantae</taxon>
        <taxon>Streptophyta</taxon>
        <taxon>Embryophyta</taxon>
        <taxon>Tracheophyta</taxon>
        <taxon>Spermatophyta</taxon>
        <taxon>Magnoliopsida</taxon>
        <taxon>eudicotyledons</taxon>
        <taxon>Gunneridae</taxon>
        <taxon>Pentapetalae</taxon>
        <taxon>asterids</taxon>
        <taxon>Ericales</taxon>
        <taxon>Ericaceae</taxon>
        <taxon>Ericoideae</taxon>
        <taxon>Rhodoreae</taxon>
        <taxon>Rhododendron</taxon>
    </lineage>
</organism>
<evidence type="ECO:0000259" key="6">
    <source>
        <dbReference type="PROSITE" id="PS50158"/>
    </source>
</evidence>
<feature type="domain" description="CCHC-type" evidence="6">
    <location>
        <begin position="818"/>
        <end position="832"/>
    </location>
</feature>
<evidence type="ECO:0000313" key="8">
    <source>
        <dbReference type="EMBL" id="KAF7143453.1"/>
    </source>
</evidence>
<dbReference type="InterPro" id="IPR006564">
    <property type="entry name" value="Znf_PMZ"/>
</dbReference>
<keyword evidence="1" id="KW-0479">Metal-binding</keyword>
<feature type="compositionally biased region" description="Acidic residues" evidence="5">
    <location>
        <begin position="394"/>
        <end position="412"/>
    </location>
</feature>
<evidence type="ECO:0000256" key="3">
    <source>
        <dbReference type="ARBA" id="ARBA00022833"/>
    </source>
</evidence>
<dbReference type="Pfam" id="PF03108">
    <property type="entry name" value="DBD_Tnp_Mut"/>
    <property type="match status" value="1"/>
</dbReference>
<feature type="region of interest" description="Disordered" evidence="5">
    <location>
        <begin position="394"/>
        <end position="420"/>
    </location>
</feature>
<dbReference type="Pfam" id="PF26130">
    <property type="entry name" value="PB1-like"/>
    <property type="match status" value="1"/>
</dbReference>
<dbReference type="InterPro" id="IPR004332">
    <property type="entry name" value="Transposase_MuDR"/>
</dbReference>
<dbReference type="InterPro" id="IPR058594">
    <property type="entry name" value="PB1-like_dom_pln"/>
</dbReference>
<dbReference type="InterPro" id="IPR001878">
    <property type="entry name" value="Znf_CCHC"/>
</dbReference>
<dbReference type="GO" id="GO:0003676">
    <property type="term" value="F:nucleic acid binding"/>
    <property type="evidence" value="ECO:0007669"/>
    <property type="project" value="InterPro"/>
</dbReference>
<evidence type="ECO:0000256" key="4">
    <source>
        <dbReference type="PROSITE-ProRule" id="PRU00047"/>
    </source>
</evidence>
<keyword evidence="2 4" id="KW-0863">Zinc-finger</keyword>
<sequence>MDKNNSREVVDVKRESASEMTKMVNDDSLEKFGRPFESLLPPGTVIIAANITVAISPAEIEHEYAVFFIHSPPATTKTLCSLVNTIAGVSLSTFGRCKSLGFTNFFTSCIITHEFERMVSPKPLTVRFSSKEGLGEVLSRSSVGFAGVVFTKSEKIINARTSLVDAKMADEFTVEVHHLGHFVEDPLRYVGGFVNHVDNCEQDKWSKLEVEDIVERLGYTKYKMLWYRIPGLGLEEGLRVIGTDKDAMDMATSVKGHEQIEVYVEHVIEQADESVNVALALPLPKVGMDEEAKGNPEVELEDINIEEDNDHRGLGHEKVYYNSDTDDSVLDMDYPLTDDSDYDDVLFDKYTEKEDVITEEMGNDLFGSDIEREDNNEKANNYDLNVEGMRAEYDSEELISGEDSESENEDNQPADNGTFNLSKFESFKPVERAENLKFCTGMLFTSLQQFKMAITEYAVHGGYAIKFKKNDKTRVRAVCQDECPFKALCAEVPRQMTFQLKTLVMEHECTRTYKNVRCSSKFLSDKLVKKGLDATLKELQPDGEQRFCCRHLYNNLKKKHPGLLIKELFWKAAYASYKAAFKRAMNELKKADANAHKWVEGVPAKVWSRHAFSGRAKTDTLLNNLCEGFNKTILEVREKPIISMVEDIRIYLMLRFQKNRGLIEKVDGVLCPVVEKRQRKETTFSRIWTPLWSGDLKFEVKHGKDTFTIDLEKRHCTCRKWQLTGMPCSHAIASIHYNKEPVDNYASEYFMVETYKRVYAPLIYPTNGQNLWEETGYPPILPPPLRRPTGRPRKQRRKEPDEPKKGAKLRRSGTTVVCKKCGRTGHNRRTCKGVVGGNKFIPGESSSQAKKTPGPTASKRATPTVGPKDGQKSGPKVGKRSGTSHPTASNSNVTSTVTQQPQGSNPTPTCAPAGPSTNKRKKTGTPCPKKGLKRSRVSNVLLKDLHDFSDFNIPVGTQQSGIGPN</sequence>
<gene>
    <name evidence="8" type="ORF">RHSIM_Rhsim05G0009400</name>
</gene>
<feature type="region of interest" description="Disordered" evidence="5">
    <location>
        <begin position="775"/>
        <end position="815"/>
    </location>
</feature>
<evidence type="ECO:0000313" key="9">
    <source>
        <dbReference type="Proteomes" id="UP000626092"/>
    </source>
</evidence>
<dbReference type="PROSITE" id="PS50966">
    <property type="entry name" value="ZF_SWIM"/>
    <property type="match status" value="1"/>
</dbReference>
<protein>
    <recommendedName>
        <fullName evidence="10">SWIM-type domain-containing protein</fullName>
    </recommendedName>
</protein>
<feature type="region of interest" description="Disordered" evidence="5">
    <location>
        <begin position="827"/>
        <end position="936"/>
    </location>
</feature>
<dbReference type="OrthoDB" id="1679378at2759"/>
<dbReference type="GO" id="GO:0008270">
    <property type="term" value="F:zinc ion binding"/>
    <property type="evidence" value="ECO:0007669"/>
    <property type="project" value="UniProtKB-KW"/>
</dbReference>
<evidence type="ECO:0008006" key="10">
    <source>
        <dbReference type="Google" id="ProtNLM"/>
    </source>
</evidence>
<feature type="compositionally biased region" description="Low complexity" evidence="5">
    <location>
        <begin position="889"/>
        <end position="900"/>
    </location>
</feature>
<evidence type="ECO:0000256" key="2">
    <source>
        <dbReference type="ARBA" id="ARBA00022771"/>
    </source>
</evidence>
<dbReference type="SMART" id="SM00575">
    <property type="entry name" value="ZnF_PMZ"/>
    <property type="match status" value="1"/>
</dbReference>
<accession>A0A834H8G4</accession>
<comment type="caution">
    <text evidence="8">The sequence shown here is derived from an EMBL/GenBank/DDBJ whole genome shotgun (WGS) entry which is preliminary data.</text>
</comment>
<dbReference type="PANTHER" id="PTHR31973">
    <property type="entry name" value="POLYPROTEIN, PUTATIVE-RELATED"/>
    <property type="match status" value="1"/>
</dbReference>
<dbReference type="Proteomes" id="UP000626092">
    <property type="component" value="Unassembled WGS sequence"/>
</dbReference>
<feature type="compositionally biased region" description="Basic residues" evidence="5">
    <location>
        <begin position="788"/>
        <end position="797"/>
    </location>
</feature>